<organism evidence="5 6">
    <name type="scientific">Nitzschia inconspicua</name>
    <dbReference type="NCBI Taxonomy" id="303405"/>
    <lineage>
        <taxon>Eukaryota</taxon>
        <taxon>Sar</taxon>
        <taxon>Stramenopiles</taxon>
        <taxon>Ochrophyta</taxon>
        <taxon>Bacillariophyta</taxon>
        <taxon>Bacillariophyceae</taxon>
        <taxon>Bacillariophycidae</taxon>
        <taxon>Bacillariales</taxon>
        <taxon>Bacillariaceae</taxon>
        <taxon>Nitzschia</taxon>
    </lineage>
</organism>
<accession>A0A9K3LEG7</accession>
<feature type="region of interest" description="Disordered" evidence="1">
    <location>
        <begin position="604"/>
        <end position="629"/>
    </location>
</feature>
<keyword evidence="6" id="KW-1185">Reference proteome</keyword>
<keyword evidence="2" id="KW-0472">Membrane</keyword>
<dbReference type="InterPro" id="IPR026894">
    <property type="entry name" value="DnaJ_X"/>
</dbReference>
<dbReference type="PROSITE" id="PS50076">
    <property type="entry name" value="DNAJ_2"/>
    <property type="match status" value="1"/>
</dbReference>
<evidence type="ECO:0000256" key="2">
    <source>
        <dbReference type="SAM" id="Phobius"/>
    </source>
</evidence>
<evidence type="ECO:0000256" key="3">
    <source>
        <dbReference type="SAM" id="SignalP"/>
    </source>
</evidence>
<dbReference type="PANTHER" id="PTHR44094">
    <property type="entry name" value="DNAJ HEAT SHOCK N-TERMINAL DOMAIN-CONTAINING PROTEIN"/>
    <property type="match status" value="1"/>
</dbReference>
<dbReference type="CDD" id="cd06257">
    <property type="entry name" value="DnaJ"/>
    <property type="match status" value="1"/>
</dbReference>
<dbReference type="SMART" id="SM00271">
    <property type="entry name" value="DnaJ"/>
    <property type="match status" value="1"/>
</dbReference>
<evidence type="ECO:0000259" key="4">
    <source>
        <dbReference type="PROSITE" id="PS50076"/>
    </source>
</evidence>
<comment type="caution">
    <text evidence="5">The sequence shown here is derived from an EMBL/GenBank/DDBJ whole genome shotgun (WGS) entry which is preliminary data.</text>
</comment>
<feature type="transmembrane region" description="Helical" evidence="2">
    <location>
        <begin position="148"/>
        <end position="174"/>
    </location>
</feature>
<gene>
    <name evidence="5" type="ORF">IV203_035444</name>
</gene>
<dbReference type="InterPro" id="IPR018253">
    <property type="entry name" value="DnaJ_domain_CS"/>
</dbReference>
<name>A0A9K3LEG7_9STRA</name>
<feature type="transmembrane region" description="Helical" evidence="2">
    <location>
        <begin position="99"/>
        <end position="119"/>
    </location>
</feature>
<feature type="compositionally biased region" description="Basic residues" evidence="1">
    <location>
        <begin position="44"/>
        <end position="58"/>
    </location>
</feature>
<dbReference type="PANTHER" id="PTHR44094:SF8">
    <property type="entry name" value="DNAJ HEAT SHOCK N-TERMINAL DOMAIN-CONTAINING PROTEIN-RELATED"/>
    <property type="match status" value="1"/>
</dbReference>
<dbReference type="Pfam" id="PF00226">
    <property type="entry name" value="DnaJ"/>
    <property type="match status" value="1"/>
</dbReference>
<dbReference type="OrthoDB" id="10250354at2759"/>
<feature type="chain" id="PRO_5039907841" evidence="3">
    <location>
        <begin position="24"/>
        <end position="672"/>
    </location>
</feature>
<sequence length="672" mass="77361">MRGDPPVVLLLLLLWKSPYKAFSQQEDQSRQSRRRRRPDGGGRHSSKKETRNRHHRRQSQQQQDSSEGNWEDESGNEDEVYPVIQRRPSNIVEAASGSLVVGGIAAVASTGALIGIPVWTWHQNTRQSNETTVQYWNRKSRSFVKSMLAGWVTSSLVVIVATTVAVSKLIMGLWNTPKIVWQASLQGKKYWNSTSASWERYNLEKHARELEEILNAGSFSVRDESLYKLLCVKPSASAKEIKRAFYKLAKEHHPDKNSDPQSHAKFVELHEAYETLYDTEKRRHYDEFGVATTDNKEKTVVFDLGINMDIFFEVLLGFSPKVEYYIGDLSIASFSRVVMEAVKVVTTCSTASRSEQDELFRRFIARAFFDSEGRSIPQMKTEQRQVDIALYLKSFVSRYTALASEVPQITDSVFRGICEQEAMEILESSAFAPFFLRSIGKGLYWECGRGNHWDVLGVTRTAQRSRGRARYWSTLMRKSLRVYQNFQRQYQLEVEKMGLDTSDRSGRDSDLGDNANEMMFREAQQQAVRSVLSLPSIMDDFVWPTIDMDISKTIQGACWKVLNEDLDDDDDDATTRRRQVRAFRILGQEFIRVGTSFNLDDDGHNHPYTKFEQNDQDCSSCDSPSRDSDDVNLQHRIQVALFMARMNQGQQRNFHRESEELIREFSEQRASF</sequence>
<dbReference type="AlphaFoldDB" id="A0A9K3LEG7"/>
<reference evidence="5" key="2">
    <citation type="submission" date="2021-04" db="EMBL/GenBank/DDBJ databases">
        <authorList>
            <person name="Podell S."/>
        </authorList>
    </citation>
    <scope>NUCLEOTIDE SEQUENCE</scope>
    <source>
        <strain evidence="5">Hildebrandi</strain>
    </source>
</reference>
<keyword evidence="3" id="KW-0732">Signal</keyword>
<feature type="signal peptide" evidence="3">
    <location>
        <begin position="1"/>
        <end position="23"/>
    </location>
</feature>
<feature type="domain" description="J" evidence="4">
    <location>
        <begin position="225"/>
        <end position="289"/>
    </location>
</feature>
<evidence type="ECO:0000313" key="5">
    <source>
        <dbReference type="EMBL" id="KAG7360345.1"/>
    </source>
</evidence>
<reference evidence="5" key="1">
    <citation type="journal article" date="2021" name="Sci. Rep.">
        <title>Diploid genomic architecture of Nitzschia inconspicua, an elite biomass production diatom.</title>
        <authorList>
            <person name="Oliver A."/>
            <person name="Podell S."/>
            <person name="Pinowska A."/>
            <person name="Traller J.C."/>
            <person name="Smith S.R."/>
            <person name="McClure R."/>
            <person name="Beliaev A."/>
            <person name="Bohutskyi P."/>
            <person name="Hill E.A."/>
            <person name="Rabines A."/>
            <person name="Zheng H."/>
            <person name="Allen L.Z."/>
            <person name="Kuo A."/>
            <person name="Grigoriev I.V."/>
            <person name="Allen A.E."/>
            <person name="Hazlebeck D."/>
            <person name="Allen E.E."/>
        </authorList>
    </citation>
    <scope>NUCLEOTIDE SEQUENCE</scope>
    <source>
        <strain evidence="5">Hildebrandi</strain>
    </source>
</reference>
<dbReference type="InterPro" id="IPR052423">
    <property type="entry name" value="EMIR"/>
</dbReference>
<protein>
    <submittedName>
        <fullName evidence="5">DnaJ protein</fullName>
    </submittedName>
</protein>
<evidence type="ECO:0000313" key="6">
    <source>
        <dbReference type="Proteomes" id="UP000693970"/>
    </source>
</evidence>
<dbReference type="InterPro" id="IPR001623">
    <property type="entry name" value="DnaJ_domain"/>
</dbReference>
<keyword evidence="2" id="KW-0812">Transmembrane</keyword>
<keyword evidence="2" id="KW-1133">Transmembrane helix</keyword>
<evidence type="ECO:0000256" key="1">
    <source>
        <dbReference type="SAM" id="MobiDB-lite"/>
    </source>
</evidence>
<dbReference type="Pfam" id="PF14308">
    <property type="entry name" value="DnaJ-X"/>
    <property type="match status" value="1"/>
</dbReference>
<dbReference type="PROSITE" id="PS00636">
    <property type="entry name" value="DNAJ_1"/>
    <property type="match status" value="1"/>
</dbReference>
<feature type="region of interest" description="Disordered" evidence="1">
    <location>
        <begin position="22"/>
        <end position="76"/>
    </location>
</feature>
<proteinExistence type="predicted"/>
<dbReference type="EMBL" id="JAGRRH010000013">
    <property type="protein sequence ID" value="KAG7360345.1"/>
    <property type="molecule type" value="Genomic_DNA"/>
</dbReference>
<dbReference type="Proteomes" id="UP000693970">
    <property type="component" value="Unassembled WGS sequence"/>
</dbReference>